<comment type="caution">
    <text evidence="1">The sequence shown here is derived from an EMBL/GenBank/DDBJ whole genome shotgun (WGS) entry which is preliminary data.</text>
</comment>
<dbReference type="EMBL" id="SPHZ02000005">
    <property type="protein sequence ID" value="KAF0919066.1"/>
    <property type="molecule type" value="Genomic_DNA"/>
</dbReference>
<name>A0A6G1E3D3_9ORYZ</name>
<gene>
    <name evidence="1" type="ORF">E2562_028286</name>
</gene>
<reference evidence="1 2" key="1">
    <citation type="submission" date="2019-11" db="EMBL/GenBank/DDBJ databases">
        <title>Whole genome sequence of Oryza granulata.</title>
        <authorList>
            <person name="Li W."/>
        </authorList>
    </citation>
    <scope>NUCLEOTIDE SEQUENCE [LARGE SCALE GENOMIC DNA]</scope>
    <source>
        <strain evidence="2">cv. Menghai</strain>
        <tissue evidence="1">Leaf</tissue>
    </source>
</reference>
<dbReference type="Proteomes" id="UP000479710">
    <property type="component" value="Unassembled WGS sequence"/>
</dbReference>
<proteinExistence type="predicted"/>
<evidence type="ECO:0000313" key="2">
    <source>
        <dbReference type="Proteomes" id="UP000479710"/>
    </source>
</evidence>
<organism evidence="1 2">
    <name type="scientific">Oryza meyeriana var. granulata</name>
    <dbReference type="NCBI Taxonomy" id="110450"/>
    <lineage>
        <taxon>Eukaryota</taxon>
        <taxon>Viridiplantae</taxon>
        <taxon>Streptophyta</taxon>
        <taxon>Embryophyta</taxon>
        <taxon>Tracheophyta</taxon>
        <taxon>Spermatophyta</taxon>
        <taxon>Magnoliopsida</taxon>
        <taxon>Liliopsida</taxon>
        <taxon>Poales</taxon>
        <taxon>Poaceae</taxon>
        <taxon>BOP clade</taxon>
        <taxon>Oryzoideae</taxon>
        <taxon>Oryzeae</taxon>
        <taxon>Oryzinae</taxon>
        <taxon>Oryza</taxon>
        <taxon>Oryza meyeriana</taxon>
    </lineage>
</organism>
<protein>
    <submittedName>
        <fullName evidence="1">Uncharacterized protein</fullName>
    </submittedName>
</protein>
<accession>A0A6G1E3D3</accession>
<keyword evidence="2" id="KW-1185">Reference proteome</keyword>
<sequence length="164" mass="17106">MAARPAAGAGAVHGCRRPLRPVHGVAVAAALGRVNDATVARCGRRRRGQCTTQPRRPTLAQPAASEAHGQLAAGAATIVVADATAVWGTAVSGGTAWSARRQAVGVLLGVAGIATTGVAPCGTWLRRRHARLAASYSYYQKLGFQEVQVMKDELVQVVKYFHSP</sequence>
<evidence type="ECO:0000313" key="1">
    <source>
        <dbReference type="EMBL" id="KAF0919066.1"/>
    </source>
</evidence>
<dbReference type="AlphaFoldDB" id="A0A6G1E3D3"/>